<evidence type="ECO:0000256" key="2">
    <source>
        <dbReference type="SAM" id="MobiDB-lite"/>
    </source>
</evidence>
<evidence type="ECO:0000313" key="3">
    <source>
        <dbReference type="EMBL" id="EIE21211.1"/>
    </source>
</evidence>
<dbReference type="eggNOG" id="ENOG502QRKP">
    <property type="taxonomic scope" value="Eukaryota"/>
</dbReference>
<feature type="region of interest" description="Disordered" evidence="2">
    <location>
        <begin position="377"/>
        <end position="401"/>
    </location>
</feature>
<dbReference type="GO" id="GO:0005783">
    <property type="term" value="C:endoplasmic reticulum"/>
    <property type="evidence" value="ECO:0007669"/>
    <property type="project" value="TreeGrafter"/>
</dbReference>
<feature type="region of interest" description="Disordered" evidence="2">
    <location>
        <begin position="451"/>
        <end position="499"/>
    </location>
</feature>
<dbReference type="GeneID" id="17039193"/>
<evidence type="ECO:0000256" key="1">
    <source>
        <dbReference type="SAM" id="Coils"/>
    </source>
</evidence>
<feature type="coiled-coil region" evidence="1">
    <location>
        <begin position="212"/>
        <end position="239"/>
    </location>
</feature>
<dbReference type="AlphaFoldDB" id="I0YS42"/>
<reference evidence="3 4" key="1">
    <citation type="journal article" date="2012" name="Genome Biol.">
        <title>The genome of the polar eukaryotic microalga coccomyxa subellipsoidea reveals traits of cold adaptation.</title>
        <authorList>
            <person name="Blanc G."/>
            <person name="Agarkova I."/>
            <person name="Grimwood J."/>
            <person name="Kuo A."/>
            <person name="Brueggeman A."/>
            <person name="Dunigan D."/>
            <person name="Gurnon J."/>
            <person name="Ladunga I."/>
            <person name="Lindquist E."/>
            <person name="Lucas S."/>
            <person name="Pangilinan J."/>
            <person name="Proschold T."/>
            <person name="Salamov A."/>
            <person name="Schmutz J."/>
            <person name="Weeks D."/>
            <person name="Yamada T."/>
            <person name="Claverie J.M."/>
            <person name="Grigoriev I."/>
            <person name="Van Etten J."/>
            <person name="Lomsadze A."/>
            <person name="Borodovsky M."/>
        </authorList>
    </citation>
    <scope>NUCLEOTIDE SEQUENCE [LARGE SCALE GENOMIC DNA]</scope>
    <source>
        <strain evidence="3 4">C-169</strain>
    </source>
</reference>
<comment type="caution">
    <text evidence="3">The sequence shown here is derived from an EMBL/GenBank/DDBJ whole genome shotgun (WGS) entry which is preliminary data.</text>
</comment>
<feature type="region of interest" description="Disordered" evidence="2">
    <location>
        <begin position="1"/>
        <end position="46"/>
    </location>
</feature>
<dbReference type="GO" id="GO:0042175">
    <property type="term" value="C:nuclear outer membrane-endoplasmic reticulum membrane network"/>
    <property type="evidence" value="ECO:0007669"/>
    <property type="project" value="TreeGrafter"/>
</dbReference>
<protein>
    <submittedName>
        <fullName evidence="3">Uncharacterized protein</fullName>
    </submittedName>
</protein>
<gene>
    <name evidence="3" type="ORF">COCSUDRAFT_67124</name>
</gene>
<dbReference type="PANTHER" id="PTHR31027">
    <property type="entry name" value="NUCLEAR SEGREGATION PROTEIN BFR1"/>
    <property type="match status" value="1"/>
</dbReference>
<dbReference type="OrthoDB" id="2195113at2759"/>
<keyword evidence="4" id="KW-1185">Reference proteome</keyword>
<dbReference type="PANTHER" id="PTHR31027:SF2">
    <property type="entry name" value="LEBERCILIN DOMAIN-CONTAINING PROTEIN"/>
    <property type="match status" value="1"/>
</dbReference>
<dbReference type="GO" id="GO:1990904">
    <property type="term" value="C:ribonucleoprotein complex"/>
    <property type="evidence" value="ECO:0007669"/>
    <property type="project" value="TreeGrafter"/>
</dbReference>
<dbReference type="Proteomes" id="UP000007264">
    <property type="component" value="Unassembled WGS sequence"/>
</dbReference>
<dbReference type="KEGG" id="csl:COCSUDRAFT_67124"/>
<accession>I0YS42</accession>
<evidence type="ECO:0000313" key="4">
    <source>
        <dbReference type="Proteomes" id="UP000007264"/>
    </source>
</evidence>
<dbReference type="EMBL" id="AGSI01000013">
    <property type="protein sequence ID" value="EIE21211.1"/>
    <property type="molecule type" value="Genomic_DNA"/>
</dbReference>
<dbReference type="RefSeq" id="XP_005645755.1">
    <property type="nucleotide sequence ID" value="XM_005645698.1"/>
</dbReference>
<feature type="compositionally biased region" description="Basic residues" evidence="2">
    <location>
        <begin position="382"/>
        <end position="391"/>
    </location>
</feature>
<proteinExistence type="predicted"/>
<organism evidence="3 4">
    <name type="scientific">Coccomyxa subellipsoidea (strain C-169)</name>
    <name type="common">Green microalga</name>
    <dbReference type="NCBI Taxonomy" id="574566"/>
    <lineage>
        <taxon>Eukaryota</taxon>
        <taxon>Viridiplantae</taxon>
        <taxon>Chlorophyta</taxon>
        <taxon>core chlorophytes</taxon>
        <taxon>Trebouxiophyceae</taxon>
        <taxon>Trebouxiophyceae incertae sedis</taxon>
        <taxon>Coccomyxaceae</taxon>
        <taxon>Coccomyxa</taxon>
        <taxon>Coccomyxa subellipsoidea</taxon>
    </lineage>
</organism>
<feature type="compositionally biased region" description="Low complexity" evidence="2">
    <location>
        <begin position="1"/>
        <end position="12"/>
    </location>
</feature>
<dbReference type="GO" id="GO:0003729">
    <property type="term" value="F:mRNA binding"/>
    <property type="evidence" value="ECO:0007669"/>
    <property type="project" value="TreeGrafter"/>
</dbReference>
<keyword evidence="1" id="KW-0175">Coiled coil</keyword>
<name>I0YS42_COCSC</name>
<dbReference type="GO" id="GO:0008298">
    <property type="term" value="P:intracellular mRNA localization"/>
    <property type="evidence" value="ECO:0007669"/>
    <property type="project" value="TreeGrafter"/>
</dbReference>
<dbReference type="InterPro" id="IPR039604">
    <property type="entry name" value="Bfr1"/>
</dbReference>
<sequence>MVEAEAPPAAEGPVDEAPVDEAPAGTIEETSEVPVRPPKRIPKPIRENMVAQTDALAAEINTRKARIAKLNEIIKLKRSGGQSPQEEGNRKEFSDLRNQFKIILEEKKRHQAELTHVAERRSKMREETRQMKKNAGIGDGGKIDDQVQELENRIAHSSMPLAEEKKVLAEIARLKASRTTLAAFEERQKALEALDKEGDACKKKAQQCSDKLTAIQQRQDVLKKELDEIKAKAAEKTADVPTLLAERDNLRDIVTQVYAKIVELRADFKAENERYWDLEHAWRLWNKADRTRKQEAYLKEKEEADKERAKEDAFVTGDFFHEEIACCDQLTAYLSKFLIVDAETAPADAAATVEAASIDGYKVYKRKDEDADSVWGLSAGKKGGKKGKKAAKSSEPAEQKLTHSLDNIQAFTKLNVKIPMTSSEVPAALEVITARKDHYLKKRAEKVESGAVYKRKHEAHENGSAANGHTETSGKDAAVANGEASGDASEEKVKMKTTVGKDQSVEVGLSIAGDLEDDLMFPKLGAKLGAK</sequence>